<reference evidence="2 3" key="1">
    <citation type="submission" date="2009-10" db="EMBL/GenBank/DDBJ databases">
        <authorList>
            <person name="Weinstock G."/>
            <person name="Sodergren E."/>
            <person name="Clifton S."/>
            <person name="Fulton L."/>
            <person name="Fulton B."/>
            <person name="Courtney L."/>
            <person name="Fronick C."/>
            <person name="Harrison M."/>
            <person name="Strong C."/>
            <person name="Farmer C."/>
            <person name="Delahaunty K."/>
            <person name="Markovic C."/>
            <person name="Hall O."/>
            <person name="Minx P."/>
            <person name="Tomlinson C."/>
            <person name="Mitreva M."/>
            <person name="Nelson J."/>
            <person name="Hou S."/>
            <person name="Wollam A."/>
            <person name="Pepin K.H."/>
            <person name="Johnson M."/>
            <person name="Bhonagiri V."/>
            <person name="Nash W.E."/>
            <person name="Warren W."/>
            <person name="Chinwalla A."/>
            <person name="Mardis E.R."/>
            <person name="Wilson R.K."/>
        </authorList>
    </citation>
    <scope>NUCLEOTIDE SEQUENCE [LARGE SCALE GENOMIC DNA]</scope>
    <source>
        <strain evidence="3">ATCC 25996 / DSM 4631 / NCTC 10774 / M26</strain>
    </source>
</reference>
<proteinExistence type="predicted"/>
<feature type="transmembrane region" description="Helical" evidence="1">
    <location>
        <begin position="76"/>
        <end position="96"/>
    </location>
</feature>
<feature type="transmembrane region" description="Helical" evidence="1">
    <location>
        <begin position="108"/>
        <end position="129"/>
    </location>
</feature>
<comment type="caution">
    <text evidence="2">The sequence shown here is derived from an EMBL/GenBank/DDBJ whole genome shotgun (WGS) entry which is preliminary data.</text>
</comment>
<dbReference type="AlphaFoldDB" id="D2ZSY3"/>
<evidence type="ECO:0000256" key="1">
    <source>
        <dbReference type="SAM" id="Phobius"/>
    </source>
</evidence>
<protein>
    <submittedName>
        <fullName evidence="2">Uncharacterized protein</fullName>
    </submittedName>
</protein>
<dbReference type="Pfam" id="PF04956">
    <property type="entry name" value="TrbC"/>
    <property type="match status" value="1"/>
</dbReference>
<keyword evidence="1" id="KW-0812">Transmembrane</keyword>
<gene>
    <name evidence="2" type="ORF">NEIMUCOT_03716</name>
</gene>
<sequence length="131" mass="14150">MSAAFARLFLYEGIKMNEIQQQQTGHIAGKPASVGKWAYLLPLAAFALLFAVDAYAAGGGGLSKLNSEGKDWSKNIYIFIGTCATLYLLFAGVRIWSNKGSWSDFGEACLKVIVVAAVPTLVTYLWSLYGS</sequence>
<dbReference type="EMBL" id="ACDX02000001">
    <property type="protein sequence ID" value="EFC89916.1"/>
    <property type="molecule type" value="Genomic_DNA"/>
</dbReference>
<dbReference type="InterPro" id="IPR007039">
    <property type="entry name" value="TrbC/VirB2"/>
</dbReference>
<dbReference type="STRING" id="546266.NEIMUCOT_03716"/>
<feature type="transmembrane region" description="Helical" evidence="1">
    <location>
        <begin position="37"/>
        <end position="56"/>
    </location>
</feature>
<dbReference type="Proteomes" id="UP000003344">
    <property type="component" value="Unassembled WGS sequence"/>
</dbReference>
<keyword evidence="1" id="KW-0472">Membrane</keyword>
<accession>D2ZSY3</accession>
<name>D2ZSY3_NEIM2</name>
<organism evidence="2 3">
    <name type="scientific">Neisseria mucosa (strain ATCC 25996 / DSM 4631 / NCTC 10774 / M26)</name>
    <dbReference type="NCBI Taxonomy" id="546266"/>
    <lineage>
        <taxon>Bacteria</taxon>
        <taxon>Pseudomonadati</taxon>
        <taxon>Pseudomonadota</taxon>
        <taxon>Betaproteobacteria</taxon>
        <taxon>Neisseriales</taxon>
        <taxon>Neisseriaceae</taxon>
        <taxon>Neisseria</taxon>
    </lineage>
</organism>
<evidence type="ECO:0000313" key="2">
    <source>
        <dbReference type="EMBL" id="EFC89916.1"/>
    </source>
</evidence>
<keyword evidence="1" id="KW-1133">Transmembrane helix</keyword>
<evidence type="ECO:0000313" key="3">
    <source>
        <dbReference type="Proteomes" id="UP000003344"/>
    </source>
</evidence>